<evidence type="ECO:0000313" key="3">
    <source>
        <dbReference type="Proteomes" id="UP000238642"/>
    </source>
</evidence>
<evidence type="ECO:0008006" key="4">
    <source>
        <dbReference type="Google" id="ProtNLM"/>
    </source>
</evidence>
<keyword evidence="1" id="KW-0732">Signal</keyword>
<dbReference type="Proteomes" id="UP000238642">
    <property type="component" value="Unassembled WGS sequence"/>
</dbReference>
<dbReference type="OrthoDB" id="938310at2"/>
<proteinExistence type="predicted"/>
<dbReference type="EMBL" id="PVBS01000005">
    <property type="protein sequence ID" value="PRD51355.1"/>
    <property type="molecule type" value="Genomic_DNA"/>
</dbReference>
<feature type="chain" id="PRO_5015487734" description="SusE outer membrane protein domain-containing protein" evidence="1">
    <location>
        <begin position="19"/>
        <end position="291"/>
    </location>
</feature>
<comment type="caution">
    <text evidence="2">The sequence shown here is derived from an EMBL/GenBank/DDBJ whole genome shotgun (WGS) entry which is preliminary data.</text>
</comment>
<accession>A0A2S9JEK6</accession>
<dbReference type="PROSITE" id="PS51257">
    <property type="entry name" value="PROKAR_LIPOPROTEIN"/>
    <property type="match status" value="1"/>
</dbReference>
<dbReference type="RefSeq" id="WP_105727647.1">
    <property type="nucleotide sequence ID" value="NZ_PVBS01000005.1"/>
</dbReference>
<feature type="signal peptide" evidence="1">
    <location>
        <begin position="1"/>
        <end position="18"/>
    </location>
</feature>
<keyword evidence="3" id="KW-1185">Reference proteome</keyword>
<evidence type="ECO:0000256" key="1">
    <source>
        <dbReference type="SAM" id="SignalP"/>
    </source>
</evidence>
<name>A0A2S9JEK6_9SPHI</name>
<sequence length="291" mass="30986">MKKIFSILMLLSLVVVSACRKSDNATMPDGMVYLNQPHITKISGSPAILDDDPMSFEAKIGIDLYFKDSDKKPDYLDFVVMKNGDAKNVKTLKGNITSYPDEFDVSGQLLTDLFGTIVAGDSYDFGVNYITGGATYLAFPEVGDGYGANVGSQPDASPTARYSAICSYIADDFIGDGKFRVVTDGWADFGVGSIADVVKVDESTIAITYPIDGFNPITIDINLGDNTASVARQPLGTYGGSWQYGTLYVASTGGGNANYVDPCSGRIRINGSYTVSAGGFGAFVLELEKAQ</sequence>
<evidence type="ECO:0000313" key="2">
    <source>
        <dbReference type="EMBL" id="PRD51355.1"/>
    </source>
</evidence>
<reference evidence="2 3" key="1">
    <citation type="submission" date="2018-02" db="EMBL/GenBank/DDBJ databases">
        <title>The draft genome of Sphingobacterium gobiense H7.</title>
        <authorList>
            <person name="Li L."/>
            <person name="Liu L."/>
            <person name="Zhang X."/>
            <person name="Wang T."/>
            <person name="Liang L."/>
        </authorList>
    </citation>
    <scope>NUCLEOTIDE SEQUENCE [LARGE SCALE GENOMIC DNA]</scope>
    <source>
        <strain evidence="2 3">ACCC 05757</strain>
    </source>
</reference>
<dbReference type="AlphaFoldDB" id="A0A2S9JEK6"/>
<gene>
    <name evidence="2" type="ORF">C5749_18250</name>
</gene>
<organism evidence="2 3">
    <name type="scientific">Sphingobacterium gobiense</name>
    <dbReference type="NCBI Taxonomy" id="1382456"/>
    <lineage>
        <taxon>Bacteria</taxon>
        <taxon>Pseudomonadati</taxon>
        <taxon>Bacteroidota</taxon>
        <taxon>Sphingobacteriia</taxon>
        <taxon>Sphingobacteriales</taxon>
        <taxon>Sphingobacteriaceae</taxon>
        <taxon>Sphingobacterium</taxon>
    </lineage>
</organism>
<protein>
    <recommendedName>
        <fullName evidence="4">SusE outer membrane protein domain-containing protein</fullName>
    </recommendedName>
</protein>